<keyword evidence="2" id="KW-1185">Reference proteome</keyword>
<dbReference type="RefSeq" id="WP_160718636.1">
    <property type="nucleotide sequence ID" value="NZ_SUMG01000002.1"/>
</dbReference>
<organism evidence="1 2">
    <name type="scientific">Isachenkonia alkalipeptolytica</name>
    <dbReference type="NCBI Taxonomy" id="2565777"/>
    <lineage>
        <taxon>Bacteria</taxon>
        <taxon>Bacillati</taxon>
        <taxon>Bacillota</taxon>
        <taxon>Clostridia</taxon>
        <taxon>Eubacteriales</taxon>
        <taxon>Clostridiaceae</taxon>
        <taxon>Isachenkonia</taxon>
    </lineage>
</organism>
<dbReference type="SUPFAM" id="SSF50800">
    <property type="entry name" value="PK beta-barrel domain-like"/>
    <property type="match status" value="1"/>
</dbReference>
<reference evidence="1 2" key="1">
    <citation type="submission" date="2019-04" db="EMBL/GenBank/DDBJ databases">
        <title>Isachenkonia alkalipeptolytica gen. nov. sp. nov. a new anaerobic, alkiliphilic organothrophic bacterium capable to reduce synthesized ferrihydrite isolated from a soda lake.</title>
        <authorList>
            <person name="Toshchakov S.V."/>
            <person name="Zavarzina D.G."/>
            <person name="Zhilina T.N."/>
            <person name="Kostrikina N.A."/>
            <person name="Kublanov I.V."/>
        </authorList>
    </citation>
    <scope>NUCLEOTIDE SEQUENCE [LARGE SCALE GENOMIC DNA]</scope>
    <source>
        <strain evidence="1 2">Z-1701</strain>
    </source>
</reference>
<name>A0AA43XI85_9CLOT</name>
<protein>
    <submittedName>
        <fullName evidence="1">Uncharacterized protein</fullName>
    </submittedName>
</protein>
<dbReference type="AlphaFoldDB" id="A0AA43XI85"/>
<accession>A0AA43XI85</accession>
<proteinExistence type="predicted"/>
<comment type="caution">
    <text evidence="1">The sequence shown here is derived from an EMBL/GenBank/DDBJ whole genome shotgun (WGS) entry which is preliminary data.</text>
</comment>
<dbReference type="InterPro" id="IPR011037">
    <property type="entry name" value="Pyrv_Knase-like_insert_dom_sf"/>
</dbReference>
<evidence type="ECO:0000313" key="1">
    <source>
        <dbReference type="EMBL" id="NBG87325.1"/>
    </source>
</evidence>
<dbReference type="EMBL" id="SUMG01000002">
    <property type="protein sequence ID" value="NBG87325.1"/>
    <property type="molecule type" value="Genomic_DNA"/>
</dbReference>
<gene>
    <name evidence="1" type="ORF">ISALK_02305</name>
</gene>
<dbReference type="Proteomes" id="UP000449710">
    <property type="component" value="Unassembled WGS sequence"/>
</dbReference>
<evidence type="ECO:0000313" key="2">
    <source>
        <dbReference type="Proteomes" id="UP000449710"/>
    </source>
</evidence>
<sequence>MRITGLQKKREGRWERQAELTLKENEDVSLITRRGKKIIEEDLNRGKVGFCHQRFKANIRVEKIKELRDRKVRRGDQLSGREVILVIEKVGKKCHGNCPIYTGEACAFLEEIYFLKVRQPGTIRLSESLKYEEHPKP</sequence>